<evidence type="ECO:0000313" key="2">
    <source>
        <dbReference type="Proteomes" id="UP001139263"/>
    </source>
</evidence>
<gene>
    <name evidence="1" type="ORF">MM817_01930</name>
</gene>
<dbReference type="RefSeq" id="WP_241714182.1">
    <property type="nucleotide sequence ID" value="NZ_JALBUF010000005.1"/>
</dbReference>
<dbReference type="AlphaFoldDB" id="A0A9X1V9L2"/>
<name>A0A9X1V9L2_9BACL</name>
<protein>
    <submittedName>
        <fullName evidence="1">Uncharacterized protein</fullName>
    </submittedName>
</protein>
<comment type="caution">
    <text evidence="1">The sequence shown here is derived from an EMBL/GenBank/DDBJ whole genome shotgun (WGS) entry which is preliminary data.</text>
</comment>
<reference evidence="1" key="1">
    <citation type="submission" date="2022-03" db="EMBL/GenBank/DDBJ databases">
        <title>Draft Genome Sequence of Firmicute Strain S0AB, a Heterotrophic Iron/Sulfur-Oxidizing Extreme Acidophile.</title>
        <authorList>
            <person name="Vergara E."/>
            <person name="Pakostova E."/>
            <person name="Johnson D.B."/>
            <person name="Holmes D.S."/>
        </authorList>
    </citation>
    <scope>NUCLEOTIDE SEQUENCE</scope>
    <source>
        <strain evidence="1">S0AB</strain>
    </source>
</reference>
<organism evidence="1 2">
    <name type="scientific">Sulfoacidibacillus ferrooxidans</name>
    <dbReference type="NCBI Taxonomy" id="2005001"/>
    <lineage>
        <taxon>Bacteria</taxon>
        <taxon>Bacillati</taxon>
        <taxon>Bacillota</taxon>
        <taxon>Bacilli</taxon>
        <taxon>Bacillales</taxon>
        <taxon>Alicyclobacillaceae</taxon>
        <taxon>Sulfoacidibacillus</taxon>
    </lineage>
</organism>
<dbReference type="EMBL" id="JALBUF010000005">
    <property type="protein sequence ID" value="MCI0183647.1"/>
    <property type="molecule type" value="Genomic_DNA"/>
</dbReference>
<dbReference type="Proteomes" id="UP001139263">
    <property type="component" value="Unassembled WGS sequence"/>
</dbReference>
<evidence type="ECO:0000313" key="1">
    <source>
        <dbReference type="EMBL" id="MCI0183647.1"/>
    </source>
</evidence>
<keyword evidence="2" id="KW-1185">Reference proteome</keyword>
<proteinExistence type="predicted"/>
<accession>A0A9X1V9L2</accession>
<sequence length="113" mass="13419">MNSNHEHYSVARAFYQLDFYLDAIHAPFTVKDLYHSAYAEKRKNHYDDKWLDHLEEDSHIRDSLEDSFTAHTIVETLLKTGHEAVLRQLIKHLRKERIHFTQLYISGAGRKKP</sequence>